<dbReference type="Gene3D" id="3.30.565.10">
    <property type="entry name" value="Histidine kinase-like ATPase, C-terminal domain"/>
    <property type="match status" value="1"/>
</dbReference>
<dbReference type="InterPro" id="IPR036097">
    <property type="entry name" value="HisK_dim/P_sf"/>
</dbReference>
<dbReference type="SMART" id="SM00387">
    <property type="entry name" value="HATPase_c"/>
    <property type="match status" value="1"/>
</dbReference>
<dbReference type="SUPFAM" id="SSF55785">
    <property type="entry name" value="PYP-like sensor domain (PAS domain)"/>
    <property type="match status" value="2"/>
</dbReference>
<name>A0A1W2DK58_9FIRM</name>
<protein>
    <recommendedName>
        <fullName evidence="2">histidine kinase</fullName>
        <ecNumber evidence="2">2.7.13.3</ecNumber>
    </recommendedName>
</protein>
<dbReference type="SMART" id="SM00388">
    <property type="entry name" value="HisKA"/>
    <property type="match status" value="1"/>
</dbReference>
<dbReference type="PROSITE" id="PS50113">
    <property type="entry name" value="PAC"/>
    <property type="match status" value="2"/>
</dbReference>
<dbReference type="GO" id="GO:0000155">
    <property type="term" value="F:phosphorelay sensor kinase activity"/>
    <property type="evidence" value="ECO:0007669"/>
    <property type="project" value="InterPro"/>
</dbReference>
<keyword evidence="10" id="KW-1185">Reference proteome</keyword>
<organism evidence="9 10">
    <name type="scientific">Sporomusa malonica</name>
    <dbReference type="NCBI Taxonomy" id="112901"/>
    <lineage>
        <taxon>Bacteria</taxon>
        <taxon>Bacillati</taxon>
        <taxon>Bacillota</taxon>
        <taxon>Negativicutes</taxon>
        <taxon>Selenomonadales</taxon>
        <taxon>Sporomusaceae</taxon>
        <taxon>Sporomusa</taxon>
    </lineage>
</organism>
<evidence type="ECO:0000313" key="9">
    <source>
        <dbReference type="EMBL" id="SMC97849.1"/>
    </source>
</evidence>
<dbReference type="PANTHER" id="PTHR43065">
    <property type="entry name" value="SENSOR HISTIDINE KINASE"/>
    <property type="match status" value="1"/>
</dbReference>
<evidence type="ECO:0000259" key="7">
    <source>
        <dbReference type="PROSITE" id="PS50112"/>
    </source>
</evidence>
<feature type="domain" description="PAS" evidence="7">
    <location>
        <begin position="299"/>
        <end position="345"/>
    </location>
</feature>
<dbReference type="InterPro" id="IPR001610">
    <property type="entry name" value="PAC"/>
</dbReference>
<dbReference type="SUPFAM" id="SSF55874">
    <property type="entry name" value="ATPase domain of HSP90 chaperone/DNA topoisomerase II/histidine kinase"/>
    <property type="match status" value="1"/>
</dbReference>
<dbReference type="SUPFAM" id="SSF55781">
    <property type="entry name" value="GAF domain-like"/>
    <property type="match status" value="1"/>
</dbReference>
<dbReference type="PROSITE" id="PS50109">
    <property type="entry name" value="HIS_KIN"/>
    <property type="match status" value="1"/>
</dbReference>
<evidence type="ECO:0000256" key="2">
    <source>
        <dbReference type="ARBA" id="ARBA00012438"/>
    </source>
</evidence>
<dbReference type="PANTHER" id="PTHR43065:SF50">
    <property type="entry name" value="HISTIDINE KINASE"/>
    <property type="match status" value="1"/>
</dbReference>
<feature type="domain" description="PAC" evidence="8">
    <location>
        <begin position="248"/>
        <end position="302"/>
    </location>
</feature>
<dbReference type="SMART" id="SM00065">
    <property type="entry name" value="GAF"/>
    <property type="match status" value="1"/>
</dbReference>
<dbReference type="AlphaFoldDB" id="A0A1W2DK58"/>
<dbReference type="InterPro" id="IPR029016">
    <property type="entry name" value="GAF-like_dom_sf"/>
</dbReference>
<keyword evidence="4" id="KW-0808">Transferase</keyword>
<dbReference type="Pfam" id="PF13426">
    <property type="entry name" value="PAS_9"/>
    <property type="match status" value="2"/>
</dbReference>
<evidence type="ECO:0000259" key="6">
    <source>
        <dbReference type="PROSITE" id="PS50109"/>
    </source>
</evidence>
<keyword evidence="4" id="KW-0418">Kinase</keyword>
<dbReference type="SUPFAM" id="SSF47384">
    <property type="entry name" value="Homodimeric domain of signal transducing histidine kinase"/>
    <property type="match status" value="1"/>
</dbReference>
<dbReference type="InterPro" id="IPR005467">
    <property type="entry name" value="His_kinase_dom"/>
</dbReference>
<dbReference type="SMART" id="SM00086">
    <property type="entry name" value="PAC"/>
    <property type="match status" value="1"/>
</dbReference>
<dbReference type="InterPro" id="IPR035965">
    <property type="entry name" value="PAS-like_dom_sf"/>
</dbReference>
<dbReference type="EMBL" id="FWXI01000016">
    <property type="protein sequence ID" value="SMC97849.1"/>
    <property type="molecule type" value="Genomic_DNA"/>
</dbReference>
<dbReference type="EC" id="2.7.13.3" evidence="2"/>
<keyword evidence="5" id="KW-0902">Two-component regulatory system</keyword>
<dbReference type="Proteomes" id="UP000192738">
    <property type="component" value="Unassembled WGS sequence"/>
</dbReference>
<dbReference type="InterPro" id="IPR003018">
    <property type="entry name" value="GAF"/>
</dbReference>
<keyword evidence="3" id="KW-0597">Phosphoprotein</keyword>
<proteinExistence type="predicted"/>
<dbReference type="InterPro" id="IPR003594">
    <property type="entry name" value="HATPase_dom"/>
</dbReference>
<dbReference type="PRINTS" id="PR00344">
    <property type="entry name" value="BCTRLSENSOR"/>
</dbReference>
<evidence type="ECO:0000256" key="5">
    <source>
        <dbReference type="ARBA" id="ARBA00023012"/>
    </source>
</evidence>
<dbReference type="InterPro" id="IPR000014">
    <property type="entry name" value="PAS"/>
</dbReference>
<dbReference type="NCBIfam" id="TIGR00229">
    <property type="entry name" value="sensory_box"/>
    <property type="match status" value="1"/>
</dbReference>
<dbReference type="InterPro" id="IPR000700">
    <property type="entry name" value="PAS-assoc_C"/>
</dbReference>
<feature type="domain" description="Histidine kinase" evidence="6">
    <location>
        <begin position="458"/>
        <end position="714"/>
    </location>
</feature>
<evidence type="ECO:0000256" key="1">
    <source>
        <dbReference type="ARBA" id="ARBA00000085"/>
    </source>
</evidence>
<dbReference type="Gene3D" id="3.30.450.20">
    <property type="entry name" value="PAS domain"/>
    <property type="match status" value="2"/>
</dbReference>
<gene>
    <name evidence="9" type="ORF">SAMN04488500_11676</name>
</gene>
<feature type="domain" description="PAC" evidence="8">
    <location>
        <begin position="370"/>
        <end position="424"/>
    </location>
</feature>
<dbReference type="CDD" id="cd00082">
    <property type="entry name" value="HisKA"/>
    <property type="match status" value="1"/>
</dbReference>
<sequence length="723" mass="80816">MAELTSLHQVALKIMSQLDINNLLEDIVIRAMTTVGATDGFVDLFDDELQAMVTRTGVGAYSKLIGSTTNFTQGISGIVWSSGLTNVSNEEHNIDVNADWLAAKPKSAIGIPLKTGTKVTGVLGVGFFQESRHFTPAVIEWLNKFADLVSIALNNASLHTAVQKELLVRKWVEEALQTTQDRYRTLVDNIGVGVTLINRNMEIISTNTQLTKWFPNIDINKRPKCHQAFESRFEICENCPVSKTFHDGSINEKITTPVVDGVTKCYRVVSWPVMGRDGIVSEVIEMVEDISERRQTEEQLLKLSRAVDQSSSGVLITDVHGNIEYTNRKFSKITGYSSEEVSGKSTRLLKSGLVSEEIYKSLWNTVLAGKEWRGELYNRKKDGKLYWAWASISPIRSSSNEITHFVAIQEDITLRKKMEEEIKKTNLQLQETLDTLGRTQSQLIQQEKLAGIGQLAAGVAHEINNPLGFVISNFDTLAKYLDRIGDTLTVYRDWKSDMEKSSDPNIQDWVSKLDKTEKEKKVKLILEDLPDLIKESNNGLDRVSKIVKELRAFSRVDNQNNFEDYDVNAGIESTLLVARNEIKYWAEVEIELGNIPLIQAVGGAINQVFLNIFVNAAQAIKLKNTESLGLIRIKTYSDEKNIYCEITDSGIGIPADQVNKIFNPFFTTKPVGQGTGLGLSISYDIIITKHHGDINVTSRVGVGTTFTIKLPIKQVAHWSKEPE</sequence>
<dbReference type="InterPro" id="IPR004358">
    <property type="entry name" value="Sig_transdc_His_kin-like_C"/>
</dbReference>
<dbReference type="InterPro" id="IPR003661">
    <property type="entry name" value="HisK_dim/P_dom"/>
</dbReference>
<dbReference type="Gene3D" id="3.30.450.40">
    <property type="match status" value="1"/>
</dbReference>
<evidence type="ECO:0000256" key="3">
    <source>
        <dbReference type="ARBA" id="ARBA00022553"/>
    </source>
</evidence>
<dbReference type="RefSeq" id="WP_084577125.1">
    <property type="nucleotide sequence ID" value="NZ_CP155572.1"/>
</dbReference>
<dbReference type="PROSITE" id="PS50112">
    <property type="entry name" value="PAS"/>
    <property type="match status" value="1"/>
</dbReference>
<evidence type="ECO:0000313" key="10">
    <source>
        <dbReference type="Proteomes" id="UP000192738"/>
    </source>
</evidence>
<dbReference type="InterPro" id="IPR036890">
    <property type="entry name" value="HATPase_C_sf"/>
</dbReference>
<dbReference type="SMART" id="SM00091">
    <property type="entry name" value="PAS"/>
    <property type="match status" value="2"/>
</dbReference>
<dbReference type="Gene3D" id="1.10.287.130">
    <property type="match status" value="1"/>
</dbReference>
<comment type="catalytic activity">
    <reaction evidence="1">
        <text>ATP + protein L-histidine = ADP + protein N-phospho-L-histidine.</text>
        <dbReference type="EC" id="2.7.13.3"/>
    </reaction>
</comment>
<reference evidence="9 10" key="1">
    <citation type="submission" date="2017-04" db="EMBL/GenBank/DDBJ databases">
        <authorList>
            <person name="Afonso C.L."/>
            <person name="Miller P.J."/>
            <person name="Scott M.A."/>
            <person name="Spackman E."/>
            <person name="Goraichik I."/>
            <person name="Dimitrov K.M."/>
            <person name="Suarez D.L."/>
            <person name="Swayne D.E."/>
        </authorList>
    </citation>
    <scope>NUCLEOTIDE SEQUENCE [LARGE SCALE GENOMIC DNA]</scope>
    <source>
        <strain evidence="9 10">DSM 5090</strain>
    </source>
</reference>
<evidence type="ECO:0000259" key="8">
    <source>
        <dbReference type="PROSITE" id="PS50113"/>
    </source>
</evidence>
<evidence type="ECO:0000256" key="4">
    <source>
        <dbReference type="ARBA" id="ARBA00022777"/>
    </source>
</evidence>
<dbReference type="CDD" id="cd00130">
    <property type="entry name" value="PAS"/>
    <property type="match status" value="1"/>
</dbReference>
<dbReference type="Pfam" id="PF02518">
    <property type="entry name" value="HATPase_c"/>
    <property type="match status" value="1"/>
</dbReference>
<dbReference type="Pfam" id="PF13185">
    <property type="entry name" value="GAF_2"/>
    <property type="match status" value="1"/>
</dbReference>
<accession>A0A1W2DK58</accession>
<dbReference type="STRING" id="112901.SAMN04488500_11676"/>
<dbReference type="OrthoDB" id="9784397at2"/>